<dbReference type="Pfam" id="PF03972">
    <property type="entry name" value="MmgE_PrpD_N"/>
    <property type="match status" value="1"/>
</dbReference>
<dbReference type="Pfam" id="PF19305">
    <property type="entry name" value="MmgE_PrpD_C"/>
    <property type="match status" value="1"/>
</dbReference>
<accession>A0A5B8TZH4</accession>
<keyword evidence="5" id="KW-1185">Reference proteome</keyword>
<dbReference type="EMBL" id="CP042430">
    <property type="protein sequence ID" value="QEC46123.1"/>
    <property type="molecule type" value="Genomic_DNA"/>
</dbReference>
<dbReference type="Gene3D" id="1.10.4100.10">
    <property type="entry name" value="2-methylcitrate dehydratase PrpD"/>
    <property type="match status" value="1"/>
</dbReference>
<comment type="similarity">
    <text evidence="1">Belongs to the PrpD family.</text>
</comment>
<dbReference type="InterPro" id="IPR042183">
    <property type="entry name" value="MmgE/PrpD_sf_1"/>
</dbReference>
<protein>
    <submittedName>
        <fullName evidence="4">MmgE/PrpD family protein</fullName>
    </submittedName>
</protein>
<dbReference type="KEGG" id="bsol:FSW04_00115"/>
<evidence type="ECO:0000259" key="2">
    <source>
        <dbReference type="Pfam" id="PF03972"/>
    </source>
</evidence>
<evidence type="ECO:0000313" key="5">
    <source>
        <dbReference type="Proteomes" id="UP000321805"/>
    </source>
</evidence>
<dbReference type="InterPro" id="IPR045337">
    <property type="entry name" value="MmgE_PrpD_C"/>
</dbReference>
<name>A0A5B8TZH4_9ACTN</name>
<reference evidence="4 5" key="1">
    <citation type="journal article" date="2018" name="J. Microbiol.">
        <title>Baekduia soli gen. nov., sp. nov., a novel bacterium isolated from the soil of Baekdu Mountain and proposal of a novel family name, Baekduiaceae fam. nov.</title>
        <authorList>
            <person name="An D.S."/>
            <person name="Siddiqi M.Z."/>
            <person name="Kim K.H."/>
            <person name="Yu H.S."/>
            <person name="Im W.T."/>
        </authorList>
    </citation>
    <scope>NUCLEOTIDE SEQUENCE [LARGE SCALE GENOMIC DNA]</scope>
    <source>
        <strain evidence="4 5">BR7-21</strain>
    </source>
</reference>
<dbReference type="Proteomes" id="UP000321805">
    <property type="component" value="Chromosome"/>
</dbReference>
<proteinExistence type="inferred from homology"/>
<evidence type="ECO:0000256" key="1">
    <source>
        <dbReference type="ARBA" id="ARBA00006174"/>
    </source>
</evidence>
<feature type="domain" description="MmgE/PrpD N-terminal" evidence="2">
    <location>
        <begin position="7"/>
        <end position="251"/>
    </location>
</feature>
<dbReference type="InterPro" id="IPR045336">
    <property type="entry name" value="MmgE_PrpD_N"/>
</dbReference>
<sequence length="467" mass="47266">MSAPVAEQLAAFADAVRRDGLDDTRAARMTGHIRDIVGICIAAGAEWGDDPVTRVVGGWGGPGAAGAVGRALRAPAPHAALVTGTLAHAIDFDDTHLPSVLHPSASVVPAALAAGEAAGAEGALLLAAVAVGDEVCCRLGMAGYDAALKNSIFFEHGLHATAICGAVGAAAAAALVTGLDAEQVAHAMSIATSMGAGILEANRTGGMVKRVHCGWAAHAGVAAAELAAAGLTGAPTAFEGRFGFLHAYCREAADVDAVTDGLRERWEIDTLHVKPYPSNHFTHAVIDAALMAREAGIAPGDVLGVQVGLAGPVLRTVAEPPEVKAAPPTGYAAKFSAPFTFALALLGGGGLGLSLGDFTDERAADPALRALAGRVRCVRDDRCDAIFPHHFPAVVTITTASGEHELAVLENRGSPQRPLDAAELSLKFRDCAGGVLPAAQVDELDAVLADLAGLQDLGTIARLASPA</sequence>
<dbReference type="GO" id="GO:0016829">
    <property type="term" value="F:lyase activity"/>
    <property type="evidence" value="ECO:0007669"/>
    <property type="project" value="InterPro"/>
</dbReference>
<dbReference type="InterPro" id="IPR036148">
    <property type="entry name" value="MmgE/PrpD_sf"/>
</dbReference>
<dbReference type="SUPFAM" id="SSF103378">
    <property type="entry name" value="2-methylcitrate dehydratase PrpD"/>
    <property type="match status" value="1"/>
</dbReference>
<organism evidence="4 5">
    <name type="scientific">Baekduia soli</name>
    <dbReference type="NCBI Taxonomy" id="496014"/>
    <lineage>
        <taxon>Bacteria</taxon>
        <taxon>Bacillati</taxon>
        <taxon>Actinomycetota</taxon>
        <taxon>Thermoleophilia</taxon>
        <taxon>Solirubrobacterales</taxon>
        <taxon>Baekduiaceae</taxon>
        <taxon>Baekduia</taxon>
    </lineage>
</organism>
<dbReference type="InterPro" id="IPR005656">
    <property type="entry name" value="MmgE_PrpD"/>
</dbReference>
<gene>
    <name evidence="4" type="ORF">FSW04_00115</name>
</gene>
<evidence type="ECO:0000313" key="4">
    <source>
        <dbReference type="EMBL" id="QEC46123.1"/>
    </source>
</evidence>
<dbReference type="PANTHER" id="PTHR16943:SF8">
    <property type="entry name" value="2-METHYLCITRATE DEHYDRATASE"/>
    <property type="match status" value="1"/>
</dbReference>
<dbReference type="InterPro" id="IPR042188">
    <property type="entry name" value="MmgE/PrpD_sf_2"/>
</dbReference>
<dbReference type="Gene3D" id="3.30.1330.120">
    <property type="entry name" value="2-methylcitrate dehydratase PrpD"/>
    <property type="match status" value="1"/>
</dbReference>
<dbReference type="PANTHER" id="PTHR16943">
    <property type="entry name" value="2-METHYLCITRATE DEHYDRATASE-RELATED"/>
    <property type="match status" value="1"/>
</dbReference>
<dbReference type="OrthoDB" id="9797528at2"/>
<feature type="domain" description="MmgE/PrpD C-terminal" evidence="3">
    <location>
        <begin position="276"/>
        <end position="442"/>
    </location>
</feature>
<dbReference type="AlphaFoldDB" id="A0A5B8TZH4"/>
<dbReference type="RefSeq" id="WP_146914985.1">
    <property type="nucleotide sequence ID" value="NZ_CP042430.1"/>
</dbReference>
<evidence type="ECO:0000259" key="3">
    <source>
        <dbReference type="Pfam" id="PF19305"/>
    </source>
</evidence>